<dbReference type="RefSeq" id="WP_160822378.1">
    <property type="nucleotide sequence ID" value="NZ_JBHSXS010000014.1"/>
</dbReference>
<comment type="similarity">
    <text evidence="1">Belongs to the cytochrome P450 family.</text>
</comment>
<feature type="compositionally biased region" description="Pro residues" evidence="2">
    <location>
        <begin position="1"/>
        <end position="24"/>
    </location>
</feature>
<name>A0ABW2CPI2_9ACTN</name>
<dbReference type="InterPro" id="IPR002397">
    <property type="entry name" value="Cyt_P450_B"/>
</dbReference>
<keyword evidence="4" id="KW-1185">Reference proteome</keyword>
<sequence length="436" mass="47429">MTNPTAPPPASPQEPAAADPPAPRNEPAEPVRLCGARLAGDPGELHRSLRQRHGPVVPVLLDGDVPAWFVLGYREVGHVAGNPRLFARDCRRWNARELVPDDWPLMPHVGWTPSVTFAEGAEHRRRTGAIGDALDRVERSALTLVCERAADRLLRAFSGDGEADLVAQYAHRFPLHVLAELYGLPRGDIPVLAQDVAESLDADGKAARARERIRDRMARLVAERRAAPARDVPSRLVEHPAGLTDEEITLDLLAVTAAAHQRTGDWIGNALRLMLVDDRFSMSMQGGRGGVSQALNEALWEDAPARNLIGRWAVHDCDLGGRRVRRGDLLVLGLAAAGADPRVRPGSYTDHGPGANRAHLSFGHGEHGCPFPAPELAETMSRTAVEVLLDRLPDVALAVPPERLEWRPSASVRGLRALPAVFSPVIQDMTAWDDDF</sequence>
<dbReference type="Gene3D" id="1.10.630.10">
    <property type="entry name" value="Cytochrome P450"/>
    <property type="match status" value="1"/>
</dbReference>
<dbReference type="Proteomes" id="UP001596380">
    <property type="component" value="Unassembled WGS sequence"/>
</dbReference>
<dbReference type="PANTHER" id="PTHR46696:SF1">
    <property type="entry name" value="CYTOCHROME P450 YJIB-RELATED"/>
    <property type="match status" value="1"/>
</dbReference>
<evidence type="ECO:0000256" key="1">
    <source>
        <dbReference type="ARBA" id="ARBA00010617"/>
    </source>
</evidence>
<gene>
    <name evidence="3" type="ORF">ACFQKB_22910</name>
</gene>
<evidence type="ECO:0000313" key="4">
    <source>
        <dbReference type="Proteomes" id="UP001596380"/>
    </source>
</evidence>
<feature type="region of interest" description="Disordered" evidence="2">
    <location>
        <begin position="1"/>
        <end position="29"/>
    </location>
</feature>
<evidence type="ECO:0000256" key="2">
    <source>
        <dbReference type="SAM" id="MobiDB-lite"/>
    </source>
</evidence>
<organism evidence="3 4">
    <name type="scientific">Actinomadura yumaensis</name>
    <dbReference type="NCBI Taxonomy" id="111807"/>
    <lineage>
        <taxon>Bacteria</taxon>
        <taxon>Bacillati</taxon>
        <taxon>Actinomycetota</taxon>
        <taxon>Actinomycetes</taxon>
        <taxon>Streptosporangiales</taxon>
        <taxon>Thermomonosporaceae</taxon>
        <taxon>Actinomadura</taxon>
    </lineage>
</organism>
<comment type="caution">
    <text evidence="3">The sequence shown here is derived from an EMBL/GenBank/DDBJ whole genome shotgun (WGS) entry which is preliminary data.</text>
</comment>
<dbReference type="SUPFAM" id="SSF48264">
    <property type="entry name" value="Cytochrome P450"/>
    <property type="match status" value="1"/>
</dbReference>
<dbReference type="PANTHER" id="PTHR46696">
    <property type="entry name" value="P450, PUTATIVE (EUROFUNG)-RELATED"/>
    <property type="match status" value="1"/>
</dbReference>
<protein>
    <submittedName>
        <fullName evidence="3">Cytochrome P450</fullName>
    </submittedName>
</protein>
<reference evidence="4" key="1">
    <citation type="journal article" date="2019" name="Int. J. Syst. Evol. Microbiol.">
        <title>The Global Catalogue of Microorganisms (GCM) 10K type strain sequencing project: providing services to taxonomists for standard genome sequencing and annotation.</title>
        <authorList>
            <consortium name="The Broad Institute Genomics Platform"/>
            <consortium name="The Broad Institute Genome Sequencing Center for Infectious Disease"/>
            <person name="Wu L."/>
            <person name="Ma J."/>
        </authorList>
    </citation>
    <scope>NUCLEOTIDE SEQUENCE [LARGE SCALE GENOMIC DNA]</scope>
    <source>
        <strain evidence="4">JCM 3369</strain>
    </source>
</reference>
<accession>A0ABW2CPI2</accession>
<dbReference type="PRINTS" id="PR00359">
    <property type="entry name" value="BP450"/>
</dbReference>
<dbReference type="EMBL" id="JBHSXS010000014">
    <property type="protein sequence ID" value="MFC6882624.1"/>
    <property type="molecule type" value="Genomic_DNA"/>
</dbReference>
<dbReference type="InterPro" id="IPR036396">
    <property type="entry name" value="Cyt_P450_sf"/>
</dbReference>
<evidence type="ECO:0000313" key="3">
    <source>
        <dbReference type="EMBL" id="MFC6882624.1"/>
    </source>
</evidence>
<proteinExistence type="inferred from homology"/>
<dbReference type="CDD" id="cd20623">
    <property type="entry name" value="CYP_unk"/>
    <property type="match status" value="1"/>
</dbReference>